<protein>
    <submittedName>
        <fullName evidence="1">Uncharacterized protein</fullName>
    </submittedName>
</protein>
<organism evidence="1 2">
    <name type="scientific">Prorocentrum cordatum</name>
    <dbReference type="NCBI Taxonomy" id="2364126"/>
    <lineage>
        <taxon>Eukaryota</taxon>
        <taxon>Sar</taxon>
        <taxon>Alveolata</taxon>
        <taxon>Dinophyceae</taxon>
        <taxon>Prorocentrales</taxon>
        <taxon>Prorocentraceae</taxon>
        <taxon>Prorocentrum</taxon>
    </lineage>
</organism>
<feature type="non-terminal residue" evidence="1">
    <location>
        <position position="177"/>
    </location>
</feature>
<proteinExistence type="predicted"/>
<evidence type="ECO:0000313" key="1">
    <source>
        <dbReference type="EMBL" id="CAK0810988.1"/>
    </source>
</evidence>
<keyword evidence="2" id="KW-1185">Reference proteome</keyword>
<dbReference type="Proteomes" id="UP001189429">
    <property type="component" value="Unassembled WGS sequence"/>
</dbReference>
<accession>A0ABN9QY89</accession>
<dbReference type="EMBL" id="CAUYUJ010004791">
    <property type="protein sequence ID" value="CAK0810988.1"/>
    <property type="molecule type" value="Genomic_DNA"/>
</dbReference>
<gene>
    <name evidence="1" type="ORF">PCOR1329_LOCUS15756</name>
</gene>
<sequence>GIEKTALPHDVRGAARDFKARGAAQTKIVDVTGRGLALQDPDGYLSRWTFRALQVGLRRAVGHRDFPAPPSTSVARFAEGFPDQSDHLETRGNLAGARLIVALAKRVGCTGSLLYFAMCACLLLDRLIASLSPELLRTAAFADAARRQRRMGRGRGGRDGLPAAICRAAALSRLEGA</sequence>
<evidence type="ECO:0000313" key="2">
    <source>
        <dbReference type="Proteomes" id="UP001189429"/>
    </source>
</evidence>
<name>A0ABN9QY89_9DINO</name>
<comment type="caution">
    <text evidence="1">The sequence shown here is derived from an EMBL/GenBank/DDBJ whole genome shotgun (WGS) entry which is preliminary data.</text>
</comment>
<feature type="non-terminal residue" evidence="1">
    <location>
        <position position="1"/>
    </location>
</feature>
<reference evidence="1" key="1">
    <citation type="submission" date="2023-10" db="EMBL/GenBank/DDBJ databases">
        <authorList>
            <person name="Chen Y."/>
            <person name="Shah S."/>
            <person name="Dougan E. K."/>
            <person name="Thang M."/>
            <person name="Chan C."/>
        </authorList>
    </citation>
    <scope>NUCLEOTIDE SEQUENCE [LARGE SCALE GENOMIC DNA]</scope>
</reference>